<evidence type="ECO:0008006" key="3">
    <source>
        <dbReference type="Google" id="ProtNLM"/>
    </source>
</evidence>
<sequence>MTRLRAIVPLLAAAALAVIAVLTVREAGCDNPGRYELRADGYELVGGCIAPGDIVLPEPPAKSPVITPTPGFPARS</sequence>
<gene>
    <name evidence="1" type="ORF">HF526_14870</name>
</gene>
<proteinExistence type="predicted"/>
<keyword evidence="2" id="KW-1185">Reference proteome</keyword>
<comment type="caution">
    <text evidence="1">The sequence shown here is derived from an EMBL/GenBank/DDBJ whole genome shotgun (WGS) entry which is preliminary data.</text>
</comment>
<evidence type="ECO:0000313" key="1">
    <source>
        <dbReference type="EMBL" id="NMH98579.1"/>
    </source>
</evidence>
<organism evidence="1 2">
    <name type="scientific">Pseudonocardia acidicola</name>
    <dbReference type="NCBI Taxonomy" id="2724939"/>
    <lineage>
        <taxon>Bacteria</taxon>
        <taxon>Bacillati</taxon>
        <taxon>Actinomycetota</taxon>
        <taxon>Actinomycetes</taxon>
        <taxon>Pseudonocardiales</taxon>
        <taxon>Pseudonocardiaceae</taxon>
        <taxon>Pseudonocardia</taxon>
    </lineage>
</organism>
<evidence type="ECO:0000313" key="2">
    <source>
        <dbReference type="Proteomes" id="UP000820669"/>
    </source>
</evidence>
<dbReference type="EMBL" id="JAAXLA010000024">
    <property type="protein sequence ID" value="NMH98579.1"/>
    <property type="molecule type" value="Genomic_DNA"/>
</dbReference>
<name>A0ABX1SCF3_9PSEU</name>
<accession>A0ABX1SCF3</accession>
<dbReference type="Proteomes" id="UP000820669">
    <property type="component" value="Unassembled WGS sequence"/>
</dbReference>
<protein>
    <recommendedName>
        <fullName evidence="3">Secreted protein</fullName>
    </recommendedName>
</protein>
<dbReference type="RefSeq" id="WP_169382016.1">
    <property type="nucleotide sequence ID" value="NZ_JAAXLA010000024.1"/>
</dbReference>
<reference evidence="1 2" key="1">
    <citation type="submission" date="2020-04" db="EMBL/GenBank/DDBJ databases">
        <authorList>
            <person name="Klaysubun C."/>
            <person name="Duangmal K."/>
            <person name="Lipun K."/>
        </authorList>
    </citation>
    <scope>NUCLEOTIDE SEQUENCE [LARGE SCALE GENOMIC DNA]</scope>
    <source>
        <strain evidence="1 2">K10HN5</strain>
    </source>
</reference>